<keyword evidence="4" id="KW-1185">Reference proteome</keyword>
<dbReference type="OMA" id="HKAQIIK"/>
<dbReference type="Proteomes" id="UP000030745">
    <property type="component" value="Unassembled WGS sequence"/>
</dbReference>
<evidence type="ECO:0000313" key="4">
    <source>
        <dbReference type="Proteomes" id="UP000030745"/>
    </source>
</evidence>
<dbReference type="GeneID" id="24139022"/>
<feature type="region of interest" description="Disordered" evidence="1">
    <location>
        <begin position="1"/>
        <end position="47"/>
    </location>
</feature>
<feature type="compositionally biased region" description="Basic and acidic residues" evidence="1">
    <location>
        <begin position="1"/>
        <end position="10"/>
    </location>
</feature>
<dbReference type="KEGG" id="spar:SPRG_17482"/>
<gene>
    <name evidence="3" type="ORF">SPRG_17482</name>
</gene>
<dbReference type="RefSeq" id="XP_012212184.1">
    <property type="nucleotide sequence ID" value="XM_012356794.1"/>
</dbReference>
<dbReference type="AlphaFoldDB" id="A0A067BG26"/>
<evidence type="ECO:0000256" key="1">
    <source>
        <dbReference type="SAM" id="MobiDB-lite"/>
    </source>
</evidence>
<dbReference type="InterPro" id="IPR001368">
    <property type="entry name" value="TNFR/NGFR_Cys_rich_reg"/>
</dbReference>
<dbReference type="PROSITE" id="PS00652">
    <property type="entry name" value="TNFR_NGFR_1"/>
    <property type="match status" value="1"/>
</dbReference>
<protein>
    <recommendedName>
        <fullName evidence="2">TNFR-Cys domain-containing protein</fullName>
    </recommendedName>
</protein>
<feature type="domain" description="TNFR-Cys" evidence="2">
    <location>
        <begin position="106"/>
        <end position="147"/>
    </location>
</feature>
<sequence>MDPRASELLKPDLGPLPLDAAFGDESSLHEPAAKRPKATPFHDAHGPPKRVQCLDPEHMRQKTAKCAVCAICRFCPAGRDECFANHRVLRPMIQRTRPPRAKVYLCDDQEHHQKKTHRGRCERCLKCKWCPPLVEECKEFHVDPETCTTPCSIERQEKTARLESLLAILGVDEHKAQIIKAKDLHGPTIKRRQASDLLRQIVHLIADLVVESSDKADGGAAVAQLLDDLASELEANPILQPHPDDVSMDALQATSQAVDLSTEHGASLVDATHHLAFNI</sequence>
<accession>A0A067BG26</accession>
<dbReference type="OrthoDB" id="80943at2759"/>
<reference evidence="3 4" key="1">
    <citation type="journal article" date="2013" name="PLoS Genet.">
        <title>Distinctive expansion of potential virulence genes in the genome of the oomycete fish pathogen Saprolegnia parasitica.</title>
        <authorList>
            <person name="Jiang R.H."/>
            <person name="de Bruijn I."/>
            <person name="Haas B.J."/>
            <person name="Belmonte R."/>
            <person name="Lobach L."/>
            <person name="Christie J."/>
            <person name="van den Ackerveken G."/>
            <person name="Bottin A."/>
            <person name="Bulone V."/>
            <person name="Diaz-Moreno S.M."/>
            <person name="Dumas B."/>
            <person name="Fan L."/>
            <person name="Gaulin E."/>
            <person name="Govers F."/>
            <person name="Grenville-Briggs L.J."/>
            <person name="Horner N.R."/>
            <person name="Levin J.Z."/>
            <person name="Mammella M."/>
            <person name="Meijer H.J."/>
            <person name="Morris P."/>
            <person name="Nusbaum C."/>
            <person name="Oome S."/>
            <person name="Phillips A.J."/>
            <person name="van Rooyen D."/>
            <person name="Rzeszutek E."/>
            <person name="Saraiva M."/>
            <person name="Secombes C.J."/>
            <person name="Seidl M.F."/>
            <person name="Snel B."/>
            <person name="Stassen J.H."/>
            <person name="Sykes S."/>
            <person name="Tripathy S."/>
            <person name="van den Berg H."/>
            <person name="Vega-Arreguin J.C."/>
            <person name="Wawra S."/>
            <person name="Young S.K."/>
            <person name="Zeng Q."/>
            <person name="Dieguez-Uribeondo J."/>
            <person name="Russ C."/>
            <person name="Tyler B.M."/>
            <person name="van West P."/>
        </authorList>
    </citation>
    <scope>NUCLEOTIDE SEQUENCE [LARGE SCALE GENOMIC DNA]</scope>
    <source>
        <strain evidence="3 4">CBS 223.65</strain>
    </source>
</reference>
<dbReference type="VEuPathDB" id="FungiDB:SPRG_17482"/>
<name>A0A067BG26_SAPPC</name>
<organism evidence="3 4">
    <name type="scientific">Saprolegnia parasitica (strain CBS 223.65)</name>
    <dbReference type="NCBI Taxonomy" id="695850"/>
    <lineage>
        <taxon>Eukaryota</taxon>
        <taxon>Sar</taxon>
        <taxon>Stramenopiles</taxon>
        <taxon>Oomycota</taxon>
        <taxon>Saprolegniomycetes</taxon>
        <taxon>Saprolegniales</taxon>
        <taxon>Saprolegniaceae</taxon>
        <taxon>Saprolegnia</taxon>
    </lineage>
</organism>
<evidence type="ECO:0000313" key="3">
    <source>
        <dbReference type="EMBL" id="KDO17108.1"/>
    </source>
</evidence>
<dbReference type="EMBL" id="KK583777">
    <property type="protein sequence ID" value="KDO17108.1"/>
    <property type="molecule type" value="Genomic_DNA"/>
</dbReference>
<proteinExistence type="predicted"/>
<evidence type="ECO:0000259" key="2">
    <source>
        <dbReference type="PROSITE" id="PS00652"/>
    </source>
</evidence>